<dbReference type="GO" id="GO:0003677">
    <property type="term" value="F:DNA binding"/>
    <property type="evidence" value="ECO:0007669"/>
    <property type="project" value="InterPro"/>
</dbReference>
<name>Q01VM5_SOLUE</name>
<dbReference type="InterPro" id="IPR002525">
    <property type="entry name" value="Transp_IS110-like_N"/>
</dbReference>
<evidence type="ECO:0000259" key="2">
    <source>
        <dbReference type="Pfam" id="PF02371"/>
    </source>
</evidence>
<dbReference type="STRING" id="234267.Acid_5341"/>
<dbReference type="InterPro" id="IPR047650">
    <property type="entry name" value="Transpos_IS110"/>
</dbReference>
<dbReference type="Pfam" id="PF02371">
    <property type="entry name" value="Transposase_20"/>
    <property type="match status" value="1"/>
</dbReference>
<dbReference type="InterPro" id="IPR003346">
    <property type="entry name" value="Transposase_20"/>
</dbReference>
<dbReference type="AlphaFoldDB" id="Q01VM5"/>
<sequence length="373" mass="42731">MIATLSKYGHLHLFIVDPSRLNYYRKSVSPSGAKSDLVDGDLILDFQLKHPELVRYLAPDTVETRSLQFLTEQRRAVVNQHTRQVQILTHWLKQVFPQILAWFDDVSTPLVGDLLKRWPDLVKLKKARPETLLQFLHDHNCRSAERNQQRLNELRTAVAATHDSALWKTANLMIATTIEMLATLRTSIEQFNDQIQEVYEIHPDRFLMESLPGAGKALEPRLIAAMGTDRDRFRSAGDMACCFGIAPVTESSGNSRWVHWGWQCSKFIRQTFHEWGACTVRKEGWARDHYERQRAKGKGHHAAVRSVAFKWIRILYRCWRDRVPYSEQRYLEALARAAGKGKPAVNPAESSVSLPAVQWKTCGGFSKPTKLSS</sequence>
<organism evidence="3">
    <name type="scientific">Solibacter usitatus (strain Ellin6076)</name>
    <dbReference type="NCBI Taxonomy" id="234267"/>
    <lineage>
        <taxon>Bacteria</taxon>
        <taxon>Pseudomonadati</taxon>
        <taxon>Acidobacteriota</taxon>
        <taxon>Terriglobia</taxon>
        <taxon>Bryobacterales</taxon>
        <taxon>Solibacteraceae</taxon>
        <taxon>Candidatus Solibacter</taxon>
    </lineage>
</organism>
<dbReference type="InParanoid" id="Q01VM5"/>
<proteinExistence type="predicted"/>
<protein>
    <submittedName>
        <fullName evidence="3">Transposase IS116/IS110/IS902 family protein</fullName>
    </submittedName>
</protein>
<reference evidence="3" key="1">
    <citation type="submission" date="2006-10" db="EMBL/GenBank/DDBJ databases">
        <title>Complete sequence of Solibacter usitatus Ellin6076.</title>
        <authorList>
            <consortium name="US DOE Joint Genome Institute"/>
            <person name="Copeland A."/>
            <person name="Lucas S."/>
            <person name="Lapidus A."/>
            <person name="Barry K."/>
            <person name="Detter J.C."/>
            <person name="Glavina del Rio T."/>
            <person name="Hammon N."/>
            <person name="Israni S."/>
            <person name="Dalin E."/>
            <person name="Tice H."/>
            <person name="Pitluck S."/>
            <person name="Thompson L.S."/>
            <person name="Brettin T."/>
            <person name="Bruce D."/>
            <person name="Han C."/>
            <person name="Tapia R."/>
            <person name="Gilna P."/>
            <person name="Schmutz J."/>
            <person name="Larimer F."/>
            <person name="Land M."/>
            <person name="Hauser L."/>
            <person name="Kyrpides N."/>
            <person name="Mikhailova N."/>
            <person name="Janssen P.H."/>
            <person name="Kuske C.R."/>
            <person name="Richardson P."/>
        </authorList>
    </citation>
    <scope>NUCLEOTIDE SEQUENCE</scope>
    <source>
        <strain evidence="3">Ellin6076</strain>
    </source>
</reference>
<dbReference type="EMBL" id="CP000473">
    <property type="protein sequence ID" value="ABJ86290.1"/>
    <property type="molecule type" value="Genomic_DNA"/>
</dbReference>
<dbReference type="PANTHER" id="PTHR33055">
    <property type="entry name" value="TRANSPOSASE FOR INSERTION SEQUENCE ELEMENT IS1111A"/>
    <property type="match status" value="1"/>
</dbReference>
<dbReference type="GO" id="GO:0006313">
    <property type="term" value="P:DNA transposition"/>
    <property type="evidence" value="ECO:0007669"/>
    <property type="project" value="InterPro"/>
</dbReference>
<feature type="domain" description="Transposase IS110-like N-terminal" evidence="1">
    <location>
        <begin position="9"/>
        <end position="97"/>
    </location>
</feature>
<dbReference type="HOGENOM" id="CLU_036902_0_1_0"/>
<dbReference type="KEGG" id="sus:Acid_5341"/>
<evidence type="ECO:0000259" key="1">
    <source>
        <dbReference type="Pfam" id="PF01548"/>
    </source>
</evidence>
<accession>Q01VM5</accession>
<feature type="domain" description="Transposase IS116/IS110/IS902 C-terminal" evidence="2">
    <location>
        <begin position="208"/>
        <end position="291"/>
    </location>
</feature>
<dbReference type="PANTHER" id="PTHR33055:SF3">
    <property type="entry name" value="PUTATIVE TRANSPOSASE FOR IS117-RELATED"/>
    <property type="match status" value="1"/>
</dbReference>
<evidence type="ECO:0000313" key="3">
    <source>
        <dbReference type="EMBL" id="ABJ86290.1"/>
    </source>
</evidence>
<dbReference type="eggNOG" id="COG3547">
    <property type="taxonomic scope" value="Bacteria"/>
</dbReference>
<dbReference type="OrthoDB" id="9790935at2"/>
<dbReference type="Pfam" id="PF01548">
    <property type="entry name" value="DEDD_Tnp_IS110"/>
    <property type="match status" value="1"/>
</dbReference>
<gene>
    <name evidence="3" type="ordered locus">Acid_5341</name>
</gene>
<dbReference type="GO" id="GO:0004803">
    <property type="term" value="F:transposase activity"/>
    <property type="evidence" value="ECO:0007669"/>
    <property type="project" value="InterPro"/>
</dbReference>